<gene>
    <name evidence="2" type="ORF">TGAMA5MH_00115</name>
</gene>
<evidence type="ECO:0000313" key="2">
    <source>
        <dbReference type="EMBL" id="PNP48956.1"/>
    </source>
</evidence>
<evidence type="ECO:0000256" key="1">
    <source>
        <dbReference type="SAM" id="Coils"/>
    </source>
</evidence>
<dbReference type="EMBL" id="MTYH01000001">
    <property type="protein sequence ID" value="PNP48956.1"/>
    <property type="molecule type" value="Genomic_DNA"/>
</dbReference>
<dbReference type="AlphaFoldDB" id="A0A2K0TTY0"/>
<evidence type="ECO:0000313" key="3">
    <source>
        <dbReference type="Proteomes" id="UP000236546"/>
    </source>
</evidence>
<sequence>MNCQELQEELTVQEVILDSLQGETFEGVEQDREEAQAEISRLKRALQALRKAKKDEQGTKGKNRYSLP</sequence>
<dbReference type="Proteomes" id="UP000236546">
    <property type="component" value="Unassembled WGS sequence"/>
</dbReference>
<keyword evidence="1" id="KW-0175">Coiled coil</keyword>
<comment type="caution">
    <text evidence="2">The sequence shown here is derived from an EMBL/GenBank/DDBJ whole genome shotgun (WGS) entry which is preliminary data.</text>
</comment>
<accession>A0A2K0TTY0</accession>
<protein>
    <submittedName>
        <fullName evidence="2">Uncharacterized protein</fullName>
    </submittedName>
</protein>
<name>A0A2K0TTY0_9HYPO</name>
<organism evidence="2 3">
    <name type="scientific">Trichoderma gamsii</name>
    <dbReference type="NCBI Taxonomy" id="398673"/>
    <lineage>
        <taxon>Eukaryota</taxon>
        <taxon>Fungi</taxon>
        <taxon>Dikarya</taxon>
        <taxon>Ascomycota</taxon>
        <taxon>Pezizomycotina</taxon>
        <taxon>Sordariomycetes</taxon>
        <taxon>Hypocreomycetidae</taxon>
        <taxon>Hypocreales</taxon>
        <taxon>Hypocreaceae</taxon>
        <taxon>Trichoderma</taxon>
    </lineage>
</organism>
<reference evidence="2 3" key="1">
    <citation type="submission" date="2017-02" db="EMBL/GenBank/DDBJ databases">
        <title>Genomes of Trichoderma spp. with biocontrol activity.</title>
        <authorList>
            <person name="Gardiner D."/>
            <person name="Kazan K."/>
            <person name="Vos C."/>
            <person name="Harvey P."/>
        </authorList>
    </citation>
    <scope>NUCLEOTIDE SEQUENCE [LARGE SCALE GENOMIC DNA]</scope>
    <source>
        <strain evidence="2 3">A5MH</strain>
    </source>
</reference>
<feature type="coiled-coil region" evidence="1">
    <location>
        <begin position="3"/>
        <end position="59"/>
    </location>
</feature>
<proteinExistence type="predicted"/>